<accession>A0A6M2CWN1</accession>
<reference evidence="3" key="1">
    <citation type="submission" date="2019-09" db="EMBL/GenBank/DDBJ databases">
        <title>Organ-specific transcriptomic study of the physiology of the cattle tick, Rhipicephalus microplus.</title>
        <authorList>
            <person name="Tirloni L."/>
            <person name="Braz G."/>
            <person name="Gandara A.C.P."/>
            <person name="Sabadin G.A."/>
            <person name="da Silva R.M."/>
            <person name="Guizzo M.G."/>
            <person name="Machado J.A."/>
            <person name="Costa E.P."/>
            <person name="Gomes H.F."/>
            <person name="Moraes J."/>
            <person name="Mota M.B.S."/>
            <person name="Mesquita R.D."/>
            <person name="Alvarenga P.H."/>
            <person name="Alves F."/>
            <person name="Seixas A."/>
            <person name="da Fonseca R.N."/>
            <person name="Fogaca A."/>
            <person name="Logullo C."/>
            <person name="Tanaka A."/>
            <person name="Daffre S."/>
            <person name="Termignoni C."/>
            <person name="Vaz I.S.Jr."/>
            <person name="Oliveira P.L."/>
            <person name="Ribeiro J.M."/>
        </authorList>
    </citation>
    <scope>NUCLEOTIDE SEQUENCE</scope>
    <source>
        <strain evidence="3">Porto Alegre</strain>
    </source>
</reference>
<dbReference type="KEGG" id="rmp:119160754"/>
<organism evidence="3">
    <name type="scientific">Rhipicephalus microplus</name>
    <name type="common">Cattle tick</name>
    <name type="synonym">Boophilus microplus</name>
    <dbReference type="NCBI Taxonomy" id="6941"/>
    <lineage>
        <taxon>Eukaryota</taxon>
        <taxon>Metazoa</taxon>
        <taxon>Ecdysozoa</taxon>
        <taxon>Arthropoda</taxon>
        <taxon>Chelicerata</taxon>
        <taxon>Arachnida</taxon>
        <taxon>Acari</taxon>
        <taxon>Parasitiformes</taxon>
        <taxon>Ixodida</taxon>
        <taxon>Ixodoidea</taxon>
        <taxon>Ixodidae</taxon>
        <taxon>Rhipicephalinae</taxon>
        <taxon>Rhipicephalus</taxon>
        <taxon>Boophilus</taxon>
    </lineage>
</organism>
<name>A0A6M2CWN1_RHIMP</name>
<feature type="region of interest" description="Disordered" evidence="1">
    <location>
        <begin position="20"/>
        <end position="42"/>
    </location>
</feature>
<dbReference type="InterPro" id="IPR029060">
    <property type="entry name" value="PIN-like_dom_sf"/>
</dbReference>
<dbReference type="Gene3D" id="3.40.50.1010">
    <property type="entry name" value="5'-nuclease"/>
    <property type="match status" value="1"/>
</dbReference>
<evidence type="ECO:0000313" key="3">
    <source>
        <dbReference type="EMBL" id="NOV37547.1"/>
    </source>
</evidence>
<dbReference type="PANTHER" id="PTHR16161:SF0">
    <property type="entry name" value="TRANSCRIPTIONAL PROTEIN SWT1"/>
    <property type="match status" value="1"/>
</dbReference>
<proteinExistence type="predicted"/>
<feature type="domain" description="PIN" evidence="2">
    <location>
        <begin position="120"/>
        <end position="254"/>
    </location>
</feature>
<evidence type="ECO:0000259" key="2">
    <source>
        <dbReference type="Pfam" id="PF13638"/>
    </source>
</evidence>
<dbReference type="AlphaFoldDB" id="A0A6M2CWN1"/>
<dbReference type="RefSeq" id="XP_037268873.1">
    <property type="nucleotide sequence ID" value="XM_037412976.2"/>
</dbReference>
<dbReference type="PANTHER" id="PTHR16161">
    <property type="entry name" value="TRANSCRIPTIONAL PROTEIN SWT1"/>
    <property type="match status" value="1"/>
</dbReference>
<dbReference type="GeneID" id="119160754"/>
<dbReference type="InterPro" id="IPR052626">
    <property type="entry name" value="SWT1_Regulator"/>
</dbReference>
<dbReference type="SUPFAM" id="SSF88723">
    <property type="entry name" value="PIN domain-like"/>
    <property type="match status" value="1"/>
</dbReference>
<dbReference type="VEuPathDB" id="VectorBase:LOC119160754"/>
<evidence type="ECO:0000256" key="1">
    <source>
        <dbReference type="SAM" id="MobiDB-lite"/>
    </source>
</evidence>
<dbReference type="OrthoDB" id="6508126at2759"/>
<dbReference type="CDD" id="cd18727">
    <property type="entry name" value="PIN_Swt1-like"/>
    <property type="match status" value="1"/>
</dbReference>
<dbReference type="CTD" id="54823"/>
<dbReference type="Pfam" id="PF13638">
    <property type="entry name" value="PIN_4"/>
    <property type="match status" value="1"/>
</dbReference>
<dbReference type="EMBL" id="GHWJ01004810">
    <property type="protein sequence ID" value="NOV37547.1"/>
    <property type="molecule type" value="Transcribed_RNA"/>
</dbReference>
<dbReference type="InterPro" id="IPR002716">
    <property type="entry name" value="PIN_dom"/>
</dbReference>
<protein>
    <submittedName>
        <fullName evidence="3">Putative transcriptional protein swt1</fullName>
    </submittedName>
</protein>
<sequence>MQGDADKWLSKMPTLFGGHTAATVTSSSRVEPPSTKEPQGSFSTVVCGAKRPATTAFQGTLSPPTGSSWSLLAPRCNQDGAPPLAEDVVIEDVEMEDLSDTIDESLSQQAPRTDFKGTYVVSDTNIFLSNLDLLKKIVLPDTGTEDMVLCVPWMAIQELDKIKTKKKGPLSNSAVAAIKFVYQALSTKNPRLRGQTVAEALQKDEDLPKGCELNDDHFMHWCLMFKKQGSKVILVSNDCNLRNKAIINSIDTLSADQLEEKLLPLAARNDRQWLPESFTKWQKHSPLLPQTWEHGICARQEQKDAAMETNTHVCIVPPHDGDAVSKEVREILCTSLNLVLKSELEEAFGAVWLRVVDFKPPWTEENALKCVLRHWIALRGTAFKCSLKLVISSLLGKLASGFGPSEIAPLATQLCSELQLHYPQLAGSVARLKKLSEQALLVATPVQLLVGCHDATAMMPRD</sequence>
<dbReference type="GO" id="GO:0005634">
    <property type="term" value="C:nucleus"/>
    <property type="evidence" value="ECO:0007669"/>
    <property type="project" value="TreeGrafter"/>
</dbReference>